<feature type="compositionally biased region" description="Polar residues" evidence="1">
    <location>
        <begin position="1157"/>
        <end position="1166"/>
    </location>
</feature>
<feature type="compositionally biased region" description="Basic residues" evidence="1">
    <location>
        <begin position="860"/>
        <end position="871"/>
    </location>
</feature>
<dbReference type="EMBL" id="CDMZ01002454">
    <property type="protein sequence ID" value="CEM42457.1"/>
    <property type="molecule type" value="Genomic_DNA"/>
</dbReference>
<accession>A0A0G4HEF8</accession>
<feature type="region of interest" description="Disordered" evidence="1">
    <location>
        <begin position="136"/>
        <end position="155"/>
    </location>
</feature>
<gene>
    <name evidence="2" type="ORF">Cvel_26754</name>
</gene>
<reference evidence="2" key="1">
    <citation type="submission" date="2014-11" db="EMBL/GenBank/DDBJ databases">
        <authorList>
            <person name="Otto D Thomas"/>
            <person name="Naeem Raeece"/>
        </authorList>
    </citation>
    <scope>NUCLEOTIDE SEQUENCE</scope>
</reference>
<name>A0A0G4HEF8_9ALVE</name>
<dbReference type="VEuPathDB" id="CryptoDB:Cvel_26754"/>
<feature type="region of interest" description="Disordered" evidence="1">
    <location>
        <begin position="850"/>
        <end position="922"/>
    </location>
</feature>
<feature type="compositionally biased region" description="Polar residues" evidence="1">
    <location>
        <begin position="1071"/>
        <end position="1082"/>
    </location>
</feature>
<feature type="region of interest" description="Disordered" evidence="1">
    <location>
        <begin position="1147"/>
        <end position="1218"/>
    </location>
</feature>
<feature type="compositionally biased region" description="Polar residues" evidence="1">
    <location>
        <begin position="334"/>
        <end position="343"/>
    </location>
</feature>
<feature type="compositionally biased region" description="Acidic residues" evidence="1">
    <location>
        <begin position="140"/>
        <end position="153"/>
    </location>
</feature>
<feature type="region of interest" description="Disordered" evidence="1">
    <location>
        <begin position="683"/>
        <end position="711"/>
    </location>
</feature>
<feature type="compositionally biased region" description="Low complexity" evidence="1">
    <location>
        <begin position="755"/>
        <end position="764"/>
    </location>
</feature>
<feature type="compositionally biased region" description="Basic and acidic residues" evidence="1">
    <location>
        <begin position="891"/>
        <end position="916"/>
    </location>
</feature>
<protein>
    <submittedName>
        <fullName evidence="2">Uncharacterized protein</fullName>
    </submittedName>
</protein>
<organism evidence="2">
    <name type="scientific">Chromera velia CCMP2878</name>
    <dbReference type="NCBI Taxonomy" id="1169474"/>
    <lineage>
        <taxon>Eukaryota</taxon>
        <taxon>Sar</taxon>
        <taxon>Alveolata</taxon>
        <taxon>Colpodellida</taxon>
        <taxon>Chromeraceae</taxon>
        <taxon>Chromera</taxon>
    </lineage>
</organism>
<feature type="compositionally biased region" description="Basic and acidic residues" evidence="1">
    <location>
        <begin position="12"/>
        <end position="44"/>
    </location>
</feature>
<feature type="region of interest" description="Disordered" evidence="1">
    <location>
        <begin position="725"/>
        <end position="770"/>
    </location>
</feature>
<evidence type="ECO:0000256" key="1">
    <source>
        <dbReference type="SAM" id="MobiDB-lite"/>
    </source>
</evidence>
<feature type="compositionally biased region" description="Basic and acidic residues" evidence="1">
    <location>
        <begin position="298"/>
        <end position="310"/>
    </location>
</feature>
<sequence>MTSKSLRASSGEGKHLDRRTLTDSLRRLRLDVEEGHTRPSRGDTGKTTGGNGRRPLSALSRRENARSQRTLEEAMRCKTERELLEAQGPYLGSVELESALLDKKLDPVLASLGHTKDVRPKSAPLKVRSAYSFATRPELLEDEGEDEGGDEEDGDRRTLRMMNALALHFSRQALKDPKEDDGIPMIGCGDTDVVNVLRVQLMCIGVSGSKLKEKRKAEAYALERQHQRAEQAAVREIQRRLEARKGFFGFDMDMLAGEAGLPRLAPSSGGKLGRRQSQPSMQPSRGPIGLRIQFTEQGRGDGRIQQENKRPQTAGPERRRHTAPVHSTPRFSLEQLQQGTKPTVQAKEDSQGNPPGPSNVPQNPSTEAGHASAPTSPVARASRPLGLTNQASLPWWERLSKPQLPRMNPKARARREETEGHLLPFDCEKILESLSKKVMEVRQRQALKGQGVKDPERDQHGNLGKANYTKQTMWEIEKDAGKHSVRALSELCAGLPDKQARIMGAISLAYFTQYWLIALVGGVAAFSLNSMLKVARDGKKRRQHLKGVMMKAGNRMTFLNSLKRMNLARSRVRFLANCALFSLSRHARNRLMQAAFKKVNLLIIKLQTFYKSWKSFIRRMVLDKLEQRFFALEKEWIQGMLNGEWKKLQKLASSEDPSAKESFQNLFRERLYGAILDSQAKTRGILDKTSPSARRKGSMGQPLYPSSRRGSTLGVSRVMRNQPSVHAEAPAAEPSGPTALKGNLLELPVDDSPHGGPQRQGGRPVPSALPLPPRAMEEEAVATPLPASVRAARRNSLLFFIDAKAHYTDKYAGRSRQVFSEAFDKVLVGAIHCTLQPPIRARKTLGLVSSSGRDSAALGGHRRTSTSRGHRSSFSGGPRGGTGGSDGEGGVSDREKEKERRDREGPRRTRMPDEGGPRGNFYDLSDGITVKHIQLTPVQGMVFLRNPQVCLNIIGGFEAGPPTKEALKADCDAARVTVNSDQLRLPALGRRDVLTREVIRRCRQRQSLLMIQESPKEVMRRRSVLIEEANREIALQKDGSRPAAATRRGGPRSPTSALMDALLAKQPSLPPSESTIGASPSQRSKKKSKEEGRASPKNTKLKKRPQTAGLSLSLSAKSQNFNFEDFEEIPEVPTDKVEFKVVPVEAAPHLTAPPSDGSIQRPQSSDSVKRQSHMQQPQSSDSVKRQSHMQQPQSADYAKRRSTFLKHPAAKAGGRDLRRATVRALKQGAKLTQAAGAAQNAKASRAAGVSKEVLEMERKLMKDVDERTREKNRPWELTDDELLSLIESAHLWWFNAVGQLTKELFAEGKLEEDERTSAQ</sequence>
<feature type="compositionally biased region" description="Low complexity" evidence="1">
    <location>
        <begin position="1041"/>
        <end position="1054"/>
    </location>
</feature>
<feature type="region of interest" description="Disordered" evidence="1">
    <location>
        <begin position="1036"/>
        <end position="1055"/>
    </location>
</feature>
<feature type="compositionally biased region" description="Basic and acidic residues" evidence="1">
    <location>
        <begin position="60"/>
        <end position="73"/>
    </location>
</feature>
<feature type="compositionally biased region" description="Gly residues" evidence="1">
    <location>
        <begin position="877"/>
        <end position="890"/>
    </location>
</feature>
<feature type="region of interest" description="Disordered" evidence="1">
    <location>
        <begin position="1"/>
        <end position="73"/>
    </location>
</feature>
<feature type="region of interest" description="Disordered" evidence="1">
    <location>
        <begin position="261"/>
        <end position="386"/>
    </location>
</feature>
<evidence type="ECO:0000313" key="2">
    <source>
        <dbReference type="EMBL" id="CEM42457.1"/>
    </source>
</evidence>
<feature type="region of interest" description="Disordered" evidence="1">
    <location>
        <begin position="1067"/>
        <end position="1113"/>
    </location>
</feature>
<proteinExistence type="predicted"/>